<dbReference type="RefSeq" id="WP_186452295.1">
    <property type="nucleotide sequence ID" value="NZ_VIWO01000001.1"/>
</dbReference>
<feature type="transmembrane region" description="Helical" evidence="8">
    <location>
        <begin position="124"/>
        <end position="152"/>
    </location>
</feature>
<dbReference type="GO" id="GO:0016758">
    <property type="term" value="F:hexosyltransferase activity"/>
    <property type="evidence" value="ECO:0007669"/>
    <property type="project" value="InterPro"/>
</dbReference>
<comment type="caution">
    <text evidence="9">The sequence shown here is derived from an EMBL/GenBank/DDBJ whole genome shotgun (WGS) entry which is preliminary data.</text>
</comment>
<feature type="transmembrane region" description="Helical" evidence="8">
    <location>
        <begin position="21"/>
        <end position="40"/>
    </location>
</feature>
<evidence type="ECO:0000256" key="5">
    <source>
        <dbReference type="ARBA" id="ARBA00022989"/>
    </source>
</evidence>
<evidence type="ECO:0000256" key="6">
    <source>
        <dbReference type="ARBA" id="ARBA00023136"/>
    </source>
</evidence>
<protein>
    <submittedName>
        <fullName evidence="9">Uncharacterized protein DUF2029</fullName>
    </submittedName>
</protein>
<name>A0A561Q3F4_9BACT</name>
<evidence type="ECO:0000256" key="1">
    <source>
        <dbReference type="ARBA" id="ARBA00004651"/>
    </source>
</evidence>
<keyword evidence="6 8" id="KW-0472">Membrane</keyword>
<dbReference type="EMBL" id="VIWO01000001">
    <property type="protein sequence ID" value="TWF44890.1"/>
    <property type="molecule type" value="Genomic_DNA"/>
</dbReference>
<feature type="transmembrane region" description="Helical" evidence="8">
    <location>
        <begin position="290"/>
        <end position="306"/>
    </location>
</feature>
<gene>
    <name evidence="9" type="ORF">FHW36_101816</name>
</gene>
<feature type="transmembrane region" description="Helical" evidence="8">
    <location>
        <begin position="337"/>
        <end position="354"/>
    </location>
</feature>
<feature type="transmembrane region" description="Helical" evidence="8">
    <location>
        <begin position="258"/>
        <end position="278"/>
    </location>
</feature>
<dbReference type="GO" id="GO:0005886">
    <property type="term" value="C:plasma membrane"/>
    <property type="evidence" value="ECO:0007669"/>
    <property type="project" value="UniProtKB-SubCell"/>
</dbReference>
<comment type="similarity">
    <text evidence="7">Belongs to the glycosyltransferase 87 family.</text>
</comment>
<comment type="subcellular location">
    <subcellularLocation>
        <location evidence="1">Cell membrane</location>
        <topology evidence="1">Multi-pass membrane protein</topology>
    </subcellularLocation>
</comment>
<keyword evidence="3" id="KW-0808">Transferase</keyword>
<dbReference type="AlphaFoldDB" id="A0A561Q3F4"/>
<keyword evidence="4 8" id="KW-0812">Transmembrane</keyword>
<organism evidence="9 10">
    <name type="scientific">Chitinophaga polysaccharea</name>
    <dbReference type="NCBI Taxonomy" id="1293035"/>
    <lineage>
        <taxon>Bacteria</taxon>
        <taxon>Pseudomonadati</taxon>
        <taxon>Bacteroidota</taxon>
        <taxon>Chitinophagia</taxon>
        <taxon>Chitinophagales</taxon>
        <taxon>Chitinophagaceae</taxon>
        <taxon>Chitinophaga</taxon>
    </lineage>
</organism>
<evidence type="ECO:0000256" key="8">
    <source>
        <dbReference type="SAM" id="Phobius"/>
    </source>
</evidence>
<evidence type="ECO:0000256" key="2">
    <source>
        <dbReference type="ARBA" id="ARBA00022475"/>
    </source>
</evidence>
<dbReference type="Pfam" id="PF09594">
    <property type="entry name" value="GT87"/>
    <property type="match status" value="1"/>
</dbReference>
<keyword evidence="5 8" id="KW-1133">Transmembrane helix</keyword>
<evidence type="ECO:0000313" key="9">
    <source>
        <dbReference type="EMBL" id="TWF44890.1"/>
    </source>
</evidence>
<feature type="transmembrane region" description="Helical" evidence="8">
    <location>
        <begin position="195"/>
        <end position="213"/>
    </location>
</feature>
<accession>A0A561Q3F4</accession>
<dbReference type="Proteomes" id="UP000320811">
    <property type="component" value="Unassembled WGS sequence"/>
</dbReference>
<dbReference type="InterPro" id="IPR018584">
    <property type="entry name" value="GT87"/>
</dbReference>
<evidence type="ECO:0000313" key="10">
    <source>
        <dbReference type="Proteomes" id="UP000320811"/>
    </source>
</evidence>
<evidence type="ECO:0000256" key="7">
    <source>
        <dbReference type="ARBA" id="ARBA00024033"/>
    </source>
</evidence>
<sequence length="411" mass="47081">MRENDMREKRNVLTYLAEKEWLILGLWFGLAFLGAAVEISRHNINNYLIFKQVFFHVLHQQPLYAAYPAEYFDVNHYGPVFSFLIAPFAGLDDRLGALLWALTGAAVLFYAIRQLPLSRIQQNIILLLCAQEMMGASGWFQLNQFIGAFIILTFTNTLKGREMWATFLIALGTFTKLYGIVGLAFFFFSPNPRRFITGFFLWSAVLFALPMVISSPQYIMQAYQDWYVELVHKNEQNVNTAATLYQDISAGGFIKRVFHIPSLNGAIILVPAIVLFLLQYTQLKYRYNSRYRLYILCSTLMFPVLFSSGSEACTYIIALPAVCIWYVLQPATRANNIFLFFSILLVSFSHSDLVTPWVRKNIATPYAIKALPCLVLWLMIVYQVLTRKFLVRKEPAPVPAPARELQPVSHP</sequence>
<feature type="transmembrane region" description="Helical" evidence="8">
    <location>
        <begin position="95"/>
        <end position="112"/>
    </location>
</feature>
<feature type="transmembrane region" description="Helical" evidence="8">
    <location>
        <begin position="164"/>
        <end position="188"/>
    </location>
</feature>
<evidence type="ECO:0000256" key="3">
    <source>
        <dbReference type="ARBA" id="ARBA00022679"/>
    </source>
</evidence>
<keyword evidence="10" id="KW-1185">Reference proteome</keyword>
<evidence type="ECO:0000256" key="4">
    <source>
        <dbReference type="ARBA" id="ARBA00022692"/>
    </source>
</evidence>
<reference evidence="9 10" key="1">
    <citation type="submission" date="2019-06" db="EMBL/GenBank/DDBJ databases">
        <title>Sorghum-associated microbial communities from plants grown in Nebraska, USA.</title>
        <authorList>
            <person name="Schachtman D."/>
        </authorList>
    </citation>
    <scope>NUCLEOTIDE SEQUENCE [LARGE SCALE GENOMIC DNA]</scope>
    <source>
        <strain evidence="9 10">1209</strain>
    </source>
</reference>
<feature type="transmembrane region" description="Helical" evidence="8">
    <location>
        <begin position="366"/>
        <end position="385"/>
    </location>
</feature>
<feature type="transmembrane region" description="Helical" evidence="8">
    <location>
        <begin position="312"/>
        <end position="328"/>
    </location>
</feature>
<keyword evidence="2" id="KW-1003">Cell membrane</keyword>
<proteinExistence type="inferred from homology"/>